<evidence type="ECO:0000313" key="15">
    <source>
        <dbReference type="Proteomes" id="UP001428817"/>
    </source>
</evidence>
<keyword evidence="3 11" id="KW-0004">4Fe-4S</keyword>
<feature type="binding site" evidence="11">
    <location>
        <position position="35"/>
    </location>
    <ligand>
        <name>[4Fe-4S] cluster</name>
        <dbReference type="ChEBI" id="CHEBI:49883"/>
    </ligand>
</feature>
<feature type="compositionally biased region" description="Pro residues" evidence="12">
    <location>
        <begin position="109"/>
        <end position="121"/>
    </location>
</feature>
<dbReference type="InterPro" id="IPR034768">
    <property type="entry name" value="4FE4S_WBL"/>
</dbReference>
<evidence type="ECO:0000256" key="10">
    <source>
        <dbReference type="ARBA" id="ARBA00023163"/>
    </source>
</evidence>
<evidence type="ECO:0000313" key="14">
    <source>
        <dbReference type="EMBL" id="GAA5145822.1"/>
    </source>
</evidence>
<dbReference type="PANTHER" id="PTHR38839">
    <property type="entry name" value="TRANSCRIPTIONAL REGULATOR WHID-RELATED"/>
    <property type="match status" value="1"/>
</dbReference>
<evidence type="ECO:0000256" key="8">
    <source>
        <dbReference type="ARBA" id="ARBA00023125"/>
    </source>
</evidence>
<evidence type="ECO:0000256" key="1">
    <source>
        <dbReference type="ARBA" id="ARBA00004496"/>
    </source>
</evidence>
<evidence type="ECO:0000256" key="12">
    <source>
        <dbReference type="SAM" id="MobiDB-lite"/>
    </source>
</evidence>
<evidence type="ECO:0000259" key="13">
    <source>
        <dbReference type="PROSITE" id="PS51674"/>
    </source>
</evidence>
<dbReference type="InterPro" id="IPR003482">
    <property type="entry name" value="Whib"/>
</dbReference>
<evidence type="ECO:0000256" key="11">
    <source>
        <dbReference type="HAMAP-Rule" id="MF_01479"/>
    </source>
</evidence>
<feature type="region of interest" description="Disordered" evidence="12">
    <location>
        <begin position="105"/>
        <end position="134"/>
    </location>
</feature>
<evidence type="ECO:0000256" key="5">
    <source>
        <dbReference type="ARBA" id="ARBA00023004"/>
    </source>
</evidence>
<comment type="PTM">
    <text evidence="11">Upon Fe-S cluster removal intramolecular disulfide bonds are formed.</text>
</comment>
<keyword evidence="6 11" id="KW-0411">Iron-sulfur</keyword>
<keyword evidence="5 11" id="KW-0408">Iron</keyword>
<reference evidence="15" key="1">
    <citation type="journal article" date="2019" name="Int. J. Syst. Evol. Microbiol.">
        <title>The Global Catalogue of Microorganisms (GCM) 10K type strain sequencing project: providing services to taxonomists for standard genome sequencing and annotation.</title>
        <authorList>
            <consortium name="The Broad Institute Genomics Platform"/>
            <consortium name="The Broad Institute Genome Sequencing Center for Infectious Disease"/>
            <person name="Wu L."/>
            <person name="Ma J."/>
        </authorList>
    </citation>
    <scope>NUCLEOTIDE SEQUENCE [LARGE SCALE GENOMIC DNA]</scope>
    <source>
        <strain evidence="15">JCM 18303</strain>
    </source>
</reference>
<evidence type="ECO:0000256" key="6">
    <source>
        <dbReference type="ARBA" id="ARBA00023014"/>
    </source>
</evidence>
<evidence type="ECO:0000256" key="7">
    <source>
        <dbReference type="ARBA" id="ARBA00023015"/>
    </source>
</evidence>
<feature type="binding site" evidence="11">
    <location>
        <position position="44"/>
    </location>
    <ligand>
        <name>[4Fe-4S] cluster</name>
        <dbReference type="ChEBI" id="CHEBI:49883"/>
    </ligand>
</feature>
<comment type="caution">
    <text evidence="14">The sequence shown here is derived from an EMBL/GenBank/DDBJ whole genome shotgun (WGS) entry which is preliminary data.</text>
</comment>
<comment type="function">
    <text evidence="11">Acts as a transcriptional regulator. Probably redox-responsive. The apo- but not holo-form probably binds DNA.</text>
</comment>
<keyword evidence="9 11" id="KW-1015">Disulfide bond</keyword>
<dbReference type="PANTHER" id="PTHR38839:SF7">
    <property type="entry name" value="TRANSCRIPTIONAL REGULATOR WHIB4"/>
    <property type="match status" value="1"/>
</dbReference>
<organism evidence="14 15">
    <name type="scientific">Pseudonocardia eucalypti</name>
    <dbReference type="NCBI Taxonomy" id="648755"/>
    <lineage>
        <taxon>Bacteria</taxon>
        <taxon>Bacillati</taxon>
        <taxon>Actinomycetota</taxon>
        <taxon>Actinomycetes</taxon>
        <taxon>Pseudonocardiales</taxon>
        <taxon>Pseudonocardiaceae</taxon>
        <taxon>Pseudonocardia</taxon>
    </lineage>
</organism>
<dbReference type="Pfam" id="PF02467">
    <property type="entry name" value="Whib"/>
    <property type="match status" value="1"/>
</dbReference>
<evidence type="ECO:0000256" key="9">
    <source>
        <dbReference type="ARBA" id="ARBA00023157"/>
    </source>
</evidence>
<feature type="binding site" evidence="11">
    <location>
        <position position="13"/>
    </location>
    <ligand>
        <name>[4Fe-4S] cluster</name>
        <dbReference type="ChEBI" id="CHEBI:49883"/>
    </ligand>
</feature>
<feature type="domain" description="4Fe-4S Wbl-type" evidence="13">
    <location>
        <begin position="12"/>
        <end position="68"/>
    </location>
</feature>
<comment type="similarity">
    <text evidence="2 11">Belongs to the WhiB family.</text>
</comment>
<keyword evidence="11" id="KW-0963">Cytoplasm</keyword>
<keyword evidence="8 11" id="KW-0238">DNA-binding</keyword>
<protein>
    <recommendedName>
        <fullName evidence="11">Transcriptional regulator WhiB</fullName>
    </recommendedName>
</protein>
<name>A0ABP9PFK6_9PSEU</name>
<proteinExistence type="inferred from homology"/>
<keyword evidence="15" id="KW-1185">Reference proteome</keyword>
<dbReference type="Proteomes" id="UP001428817">
    <property type="component" value="Unassembled WGS sequence"/>
</dbReference>
<gene>
    <name evidence="11" type="primary">whiB</name>
    <name evidence="14" type="ORF">GCM10023321_04310</name>
</gene>
<comment type="cofactor">
    <cofactor evidence="11">
        <name>[4Fe-4S] cluster</name>
        <dbReference type="ChEBI" id="CHEBI:49883"/>
    </cofactor>
    <text evidence="11">Binds 1 [4Fe-4S] cluster per subunit. Following nitrosylation of the [4Fe-4S] cluster binds 1 [4Fe-8(NO)] cluster per subunit.</text>
</comment>
<evidence type="ECO:0000256" key="4">
    <source>
        <dbReference type="ARBA" id="ARBA00022723"/>
    </source>
</evidence>
<keyword evidence="7 11" id="KW-0805">Transcription regulation</keyword>
<comment type="PTM">
    <text evidence="11">The Fe-S cluster can be nitrosylated by nitric oxide (NO).</text>
</comment>
<dbReference type="EMBL" id="BAABJP010000001">
    <property type="protein sequence ID" value="GAA5145822.1"/>
    <property type="molecule type" value="Genomic_DNA"/>
</dbReference>
<sequence>MHGTGNWRVSANCRNGDPDRLFVTGAKQRAARSVCRNCPVLTECLAHALDRGIEFGVWGGRTERERRAMLRQRPDVNGWEDHLRAAARVGMNPVDYLPHPVRVAAAPAEPAPKPKPAPTPAPAAQVEPYAAGAA</sequence>
<dbReference type="PROSITE" id="PS51674">
    <property type="entry name" value="4FE4S_WBL"/>
    <property type="match status" value="1"/>
</dbReference>
<evidence type="ECO:0000256" key="2">
    <source>
        <dbReference type="ARBA" id="ARBA00006597"/>
    </source>
</evidence>
<comment type="subcellular location">
    <subcellularLocation>
        <location evidence="1 11">Cytoplasm</location>
    </subcellularLocation>
</comment>
<feature type="binding site" evidence="11">
    <location>
        <position position="38"/>
    </location>
    <ligand>
        <name>[4Fe-4S] cluster</name>
        <dbReference type="ChEBI" id="CHEBI:49883"/>
    </ligand>
</feature>
<dbReference type="HAMAP" id="MF_01479">
    <property type="entry name" value="WhiB"/>
    <property type="match status" value="1"/>
</dbReference>
<accession>A0ABP9PFK6</accession>
<keyword evidence="10 11" id="KW-0804">Transcription</keyword>
<keyword evidence="4 11" id="KW-0479">Metal-binding</keyword>
<evidence type="ECO:0000256" key="3">
    <source>
        <dbReference type="ARBA" id="ARBA00022485"/>
    </source>
</evidence>